<evidence type="ECO:0000313" key="4">
    <source>
        <dbReference type="Proteomes" id="UP001589783"/>
    </source>
</evidence>
<protein>
    <submittedName>
        <fullName evidence="3">DUF1416 domain-containing protein</fullName>
    </submittedName>
</protein>
<accession>A0ABV6H6N2</accession>
<sequence length="101" mass="10140">MCAAPKQGQNIPAGVDVEKETVLTGQVVDGGGTPVAGAFVRLLDSTGEFTAEVVASATGDFRFFAAPGTWTLRALSAQGNGDVTIAPGAPGIHSQDVAVAR</sequence>
<comment type="caution">
    <text evidence="3">The sequence shown here is derived from an EMBL/GenBank/DDBJ whole genome shotgun (WGS) entry which is preliminary data.</text>
</comment>
<gene>
    <name evidence="3" type="ORF">ACFFJD_06705</name>
</gene>
<dbReference type="Gene3D" id="2.60.40.1120">
    <property type="entry name" value="Carboxypeptidase-like, regulatory domain"/>
    <property type="match status" value="1"/>
</dbReference>
<keyword evidence="4" id="KW-1185">Reference proteome</keyword>
<dbReference type="RefSeq" id="WP_382362409.1">
    <property type="nucleotide sequence ID" value="NZ_JBHLWV010000016.1"/>
</dbReference>
<dbReference type="Pfam" id="PF07210">
    <property type="entry name" value="DUF1416"/>
    <property type="match status" value="1"/>
</dbReference>
<reference evidence="3 4" key="1">
    <citation type="submission" date="2024-09" db="EMBL/GenBank/DDBJ databases">
        <authorList>
            <person name="Sun Q."/>
            <person name="Mori K."/>
        </authorList>
    </citation>
    <scope>NUCLEOTIDE SEQUENCE [LARGE SCALE GENOMIC DNA]</scope>
    <source>
        <strain evidence="3 4">CCM 7957</strain>
    </source>
</reference>
<evidence type="ECO:0000256" key="2">
    <source>
        <dbReference type="ARBA" id="ARBA00022843"/>
    </source>
</evidence>
<name>A0ABV6H6N2_9ACTN</name>
<evidence type="ECO:0000256" key="1">
    <source>
        <dbReference type="ARBA" id="ARBA00022499"/>
    </source>
</evidence>
<dbReference type="SUPFAM" id="SSF49464">
    <property type="entry name" value="Carboxypeptidase regulatory domain-like"/>
    <property type="match status" value="1"/>
</dbReference>
<evidence type="ECO:0000313" key="3">
    <source>
        <dbReference type="EMBL" id="MFC0314538.1"/>
    </source>
</evidence>
<organism evidence="3 4">
    <name type="scientific">Gordonia phosphorivorans</name>
    <dbReference type="NCBI Taxonomy" id="1056982"/>
    <lineage>
        <taxon>Bacteria</taxon>
        <taxon>Bacillati</taxon>
        <taxon>Actinomycetota</taxon>
        <taxon>Actinomycetes</taxon>
        <taxon>Mycobacteriales</taxon>
        <taxon>Gordoniaceae</taxon>
        <taxon>Gordonia</taxon>
    </lineage>
</organism>
<keyword evidence="1" id="KW-1017">Isopeptide bond</keyword>
<proteinExistence type="predicted"/>
<dbReference type="InterPro" id="IPR008969">
    <property type="entry name" value="CarboxyPept-like_regulatory"/>
</dbReference>
<keyword evidence="2" id="KW-0832">Ubl conjugation</keyword>
<dbReference type="Proteomes" id="UP001589783">
    <property type="component" value="Unassembled WGS sequence"/>
</dbReference>
<dbReference type="InterPro" id="IPR010814">
    <property type="entry name" value="DUF1416"/>
</dbReference>
<dbReference type="EMBL" id="JBHLWV010000016">
    <property type="protein sequence ID" value="MFC0314538.1"/>
    <property type="molecule type" value="Genomic_DNA"/>
</dbReference>